<feature type="signal peptide" evidence="13">
    <location>
        <begin position="1"/>
        <end position="26"/>
    </location>
</feature>
<keyword evidence="7 9" id="KW-0472">Membrane</keyword>
<reference evidence="16 17" key="1">
    <citation type="submission" date="2015-11" db="EMBL/GenBank/DDBJ databases">
        <title>Long Read and Single Molecule DNA Sequencing Simplifies Genome Assembly and TAL Effector Gene Analysis of Xanthomonas translucens.</title>
        <authorList>
            <person name="Peng Z."/>
            <person name="Hu Y."/>
            <person name="Xie J."/>
            <person name="Potnis N."/>
            <person name="Akhunova A."/>
            <person name="Jones J."/>
            <person name="Liu Z."/>
            <person name="White F."/>
            <person name="Liu S."/>
        </authorList>
    </citation>
    <scope>NUCLEOTIDE SEQUENCE [LARGE SCALE GENOMIC DNA]</scope>
    <source>
        <strain evidence="16 17">B1</strain>
    </source>
</reference>
<evidence type="ECO:0000259" key="15">
    <source>
        <dbReference type="Pfam" id="PF07715"/>
    </source>
</evidence>
<dbReference type="PANTHER" id="PTHR47234">
    <property type="match status" value="1"/>
</dbReference>
<evidence type="ECO:0000256" key="3">
    <source>
        <dbReference type="ARBA" id="ARBA00022452"/>
    </source>
</evidence>
<dbReference type="Pfam" id="PF00593">
    <property type="entry name" value="TonB_dep_Rec_b-barrel"/>
    <property type="match status" value="1"/>
</dbReference>
<keyword evidence="4 9" id="KW-0812">Transmembrane</keyword>
<feature type="domain" description="TonB-dependent receptor plug" evidence="15">
    <location>
        <begin position="58"/>
        <end position="171"/>
    </location>
</feature>
<evidence type="ECO:0000256" key="8">
    <source>
        <dbReference type="ARBA" id="ARBA00023237"/>
    </source>
</evidence>
<dbReference type="SUPFAM" id="SSF56935">
    <property type="entry name" value="Porins"/>
    <property type="match status" value="1"/>
</dbReference>
<gene>
    <name evidence="16" type="ORF">ATB53_05145</name>
</gene>
<feature type="domain" description="TonB-dependent receptor-like beta-barrel" evidence="14">
    <location>
        <begin position="288"/>
        <end position="757"/>
    </location>
</feature>
<feature type="short sequence motif" description="TonB C-terminal box" evidence="11">
    <location>
        <begin position="779"/>
        <end position="796"/>
    </location>
</feature>
<keyword evidence="6 10" id="KW-0798">TonB box</keyword>
<evidence type="ECO:0000256" key="2">
    <source>
        <dbReference type="ARBA" id="ARBA00022448"/>
    </source>
</evidence>
<evidence type="ECO:0000259" key="14">
    <source>
        <dbReference type="Pfam" id="PF00593"/>
    </source>
</evidence>
<keyword evidence="3 9" id="KW-1134">Transmembrane beta strand</keyword>
<evidence type="ECO:0000313" key="17">
    <source>
        <dbReference type="Proteomes" id="UP000055854"/>
    </source>
</evidence>
<organism evidence="16 17">
    <name type="scientific">Xanthomonas campestris pv. translucens</name>
    <dbReference type="NCBI Taxonomy" id="343"/>
    <lineage>
        <taxon>Bacteria</taxon>
        <taxon>Pseudomonadati</taxon>
        <taxon>Pseudomonadota</taxon>
        <taxon>Gammaproteobacteria</taxon>
        <taxon>Lysobacterales</taxon>
        <taxon>Lysobacteraceae</taxon>
        <taxon>Xanthomonas</taxon>
        <taxon>Xanthomonas translucens group</taxon>
    </lineage>
</organism>
<evidence type="ECO:0000256" key="12">
    <source>
        <dbReference type="RuleBase" id="RU003357"/>
    </source>
</evidence>
<protein>
    <submittedName>
        <fullName evidence="16">TonB-dependent receptor</fullName>
    </submittedName>
</protein>
<evidence type="ECO:0000256" key="13">
    <source>
        <dbReference type="SAM" id="SignalP"/>
    </source>
</evidence>
<keyword evidence="2 9" id="KW-0813">Transport</keyword>
<dbReference type="CDD" id="cd01347">
    <property type="entry name" value="ligand_gated_channel"/>
    <property type="match status" value="1"/>
</dbReference>
<dbReference type="PROSITE" id="PS00430">
    <property type="entry name" value="TONB_DEPENDENT_REC_1"/>
    <property type="match status" value="1"/>
</dbReference>
<feature type="short sequence motif" description="TonB box" evidence="10">
    <location>
        <begin position="42"/>
        <end position="48"/>
    </location>
</feature>
<sequence>MNRIAHRLLATVVFTVCAGSSAAASATPPAQETDSTSTTLDSVVVTGTRGANRTQFGTLAPVDVISAEEIRSVGSSDLNTVLAALVPSFVVQRLPLADGQVFVRPATLRGLSPDQTLVLVNGHRFHRSALLGARGAQAPDLAQIPTNAIKRIEVLRDGAAAQYGSDAIAGVINIILDDRVGTELGVDVSRYSEGDGLARTYSLKRGWELDEGRLVAFAEHSASEPTDRGVQRADAIAFQAAHPAIAVSDPVQRWGQPEQHSTHLGMNLDLPLSDSVGLYGYALFNDGGGVSDFNWRNPDSNASIYKTTAAFPGFDLRSVYPAGFTPRYGSDYRDAQTLAGLKGAFNERFSWDVSAAYGLSKIAYSLGDSINASLGPTSPTAFHLGSLQQREVNLNADFVYALPLAMLPDPVNIAFGAERRNETYAIAAGDPASYAIGAGARYGLAPNANGAPGFSPQQAGSWEQTSYAAYADVEVPLTARFSVGGALRYEDFSSFGSSLNGKLSARLELTPWLALRGAWSNGFRAPTPGQSYATQITQGLDTVSLQVFNSGRLSPQDPIAIALGAKPLKPEASDSLSLGLAWQATTGFFGSLDLYRIALSDRFSTSQSFVVPATLPNPMHYTSVNYFTNDFDTTTEGADLVFGYQHTLGPGRVGATLAYNYNRTQVDNGSTAVAANPTQRILFEQQLPQHKGSLGLTWEQGPLQGLLRMRYYGAWTDSSGNASGDIFQRFGAISLLDLSATYALSQTLSLRLGADNVLNTYPDKATFQASRGLVYSRNAPYDTDGRNLYAQLRLRF</sequence>
<evidence type="ECO:0000256" key="5">
    <source>
        <dbReference type="ARBA" id="ARBA00022729"/>
    </source>
</evidence>
<keyword evidence="8 9" id="KW-0998">Cell outer membrane</keyword>
<dbReference type="PROSITE" id="PS52016">
    <property type="entry name" value="TONB_DEPENDENT_REC_3"/>
    <property type="match status" value="1"/>
</dbReference>
<dbReference type="RefSeq" id="WP_060748414.1">
    <property type="nucleotide sequence ID" value="NZ_LNTA01000210.1"/>
</dbReference>
<dbReference type="PROSITE" id="PS01156">
    <property type="entry name" value="TONB_DEPENDENT_REC_2"/>
    <property type="match status" value="1"/>
</dbReference>
<proteinExistence type="inferred from homology"/>
<comment type="subcellular location">
    <subcellularLocation>
        <location evidence="1 9">Cell outer membrane</location>
        <topology evidence="1 9">Multi-pass membrane protein</topology>
    </subcellularLocation>
</comment>
<dbReference type="Gene3D" id="2.40.170.20">
    <property type="entry name" value="TonB-dependent receptor, beta-barrel domain"/>
    <property type="match status" value="1"/>
</dbReference>
<dbReference type="InterPro" id="IPR010917">
    <property type="entry name" value="TonB_rcpt_CS"/>
</dbReference>
<evidence type="ECO:0000256" key="6">
    <source>
        <dbReference type="ARBA" id="ARBA00023077"/>
    </source>
</evidence>
<dbReference type="OrthoDB" id="9805434at2"/>
<evidence type="ECO:0000313" key="16">
    <source>
        <dbReference type="EMBL" id="KWV12412.1"/>
    </source>
</evidence>
<name>A0A120EW86_XANCT</name>
<comment type="caution">
    <text evidence="16">The sequence shown here is derived from an EMBL/GenBank/DDBJ whole genome shotgun (WGS) entry which is preliminary data.</text>
</comment>
<dbReference type="InterPro" id="IPR039426">
    <property type="entry name" value="TonB-dep_rcpt-like"/>
</dbReference>
<accession>A0A120EW86</accession>
<feature type="chain" id="PRO_5007164982" evidence="13">
    <location>
        <begin position="27"/>
        <end position="796"/>
    </location>
</feature>
<dbReference type="InterPro" id="IPR037066">
    <property type="entry name" value="Plug_dom_sf"/>
</dbReference>
<evidence type="ECO:0000256" key="7">
    <source>
        <dbReference type="ARBA" id="ARBA00023136"/>
    </source>
</evidence>
<evidence type="ECO:0000256" key="4">
    <source>
        <dbReference type="ARBA" id="ARBA00022692"/>
    </source>
</evidence>
<comment type="similarity">
    <text evidence="9 12">Belongs to the TonB-dependent receptor family.</text>
</comment>
<dbReference type="Pfam" id="PF07715">
    <property type="entry name" value="Plug"/>
    <property type="match status" value="1"/>
</dbReference>
<dbReference type="InterPro" id="IPR010916">
    <property type="entry name" value="TonB_box_CS"/>
</dbReference>
<dbReference type="Gene3D" id="2.170.130.10">
    <property type="entry name" value="TonB-dependent receptor, plug domain"/>
    <property type="match status" value="1"/>
</dbReference>
<evidence type="ECO:0000256" key="11">
    <source>
        <dbReference type="PROSITE-ProRule" id="PRU10144"/>
    </source>
</evidence>
<evidence type="ECO:0000256" key="10">
    <source>
        <dbReference type="PROSITE-ProRule" id="PRU10143"/>
    </source>
</evidence>
<keyword evidence="5 13" id="KW-0732">Signal</keyword>
<dbReference type="EMBL" id="LNTA01000210">
    <property type="protein sequence ID" value="KWV12412.1"/>
    <property type="molecule type" value="Genomic_DNA"/>
</dbReference>
<dbReference type="PANTHER" id="PTHR47234:SF3">
    <property type="entry name" value="SECRETIN_TONB SHORT N-TERMINAL DOMAIN-CONTAINING PROTEIN"/>
    <property type="match status" value="1"/>
</dbReference>
<dbReference type="InterPro" id="IPR036942">
    <property type="entry name" value="Beta-barrel_TonB_sf"/>
</dbReference>
<evidence type="ECO:0000256" key="1">
    <source>
        <dbReference type="ARBA" id="ARBA00004571"/>
    </source>
</evidence>
<dbReference type="AlphaFoldDB" id="A0A120EW86"/>
<dbReference type="GO" id="GO:0009279">
    <property type="term" value="C:cell outer membrane"/>
    <property type="evidence" value="ECO:0007669"/>
    <property type="project" value="UniProtKB-SubCell"/>
</dbReference>
<dbReference type="Proteomes" id="UP000055854">
    <property type="component" value="Unassembled WGS sequence"/>
</dbReference>
<keyword evidence="16" id="KW-0675">Receptor</keyword>
<dbReference type="InterPro" id="IPR012910">
    <property type="entry name" value="Plug_dom"/>
</dbReference>
<dbReference type="InterPro" id="IPR000531">
    <property type="entry name" value="Beta-barrel_TonB"/>
</dbReference>
<evidence type="ECO:0000256" key="9">
    <source>
        <dbReference type="PROSITE-ProRule" id="PRU01360"/>
    </source>
</evidence>